<gene>
    <name evidence="10" type="ORF">EGC82_19530</name>
</gene>
<feature type="transmembrane region" description="Helical" evidence="9">
    <location>
        <begin position="14"/>
        <end position="35"/>
    </location>
</feature>
<keyword evidence="6 9" id="KW-0769">Symport</keyword>
<evidence type="ECO:0000256" key="3">
    <source>
        <dbReference type="ARBA" id="ARBA00022448"/>
    </source>
</evidence>
<dbReference type="Proteomes" id="UP000278035">
    <property type="component" value="Chromosome"/>
</dbReference>
<dbReference type="PANTHER" id="PTHR30330">
    <property type="entry name" value="AGSS FAMILY TRANSPORTER, SODIUM-ALANINE"/>
    <property type="match status" value="1"/>
</dbReference>
<name>A0A3G8M118_9GAMM</name>
<evidence type="ECO:0000256" key="1">
    <source>
        <dbReference type="ARBA" id="ARBA00004651"/>
    </source>
</evidence>
<evidence type="ECO:0000256" key="6">
    <source>
        <dbReference type="ARBA" id="ARBA00022847"/>
    </source>
</evidence>
<evidence type="ECO:0000313" key="11">
    <source>
        <dbReference type="Proteomes" id="UP000278035"/>
    </source>
</evidence>
<keyword evidence="4" id="KW-1003">Cell membrane</keyword>
<feature type="transmembrane region" description="Helical" evidence="9">
    <location>
        <begin position="351"/>
        <end position="373"/>
    </location>
</feature>
<keyword evidence="3 9" id="KW-0813">Transport</keyword>
<evidence type="ECO:0000256" key="4">
    <source>
        <dbReference type="ARBA" id="ARBA00022475"/>
    </source>
</evidence>
<evidence type="ECO:0000256" key="5">
    <source>
        <dbReference type="ARBA" id="ARBA00022692"/>
    </source>
</evidence>
<feature type="transmembrane region" description="Helical" evidence="9">
    <location>
        <begin position="187"/>
        <end position="204"/>
    </location>
</feature>
<dbReference type="NCBIfam" id="TIGR00835">
    <property type="entry name" value="agcS"/>
    <property type="match status" value="1"/>
</dbReference>
<feature type="transmembrane region" description="Helical" evidence="9">
    <location>
        <begin position="216"/>
        <end position="234"/>
    </location>
</feature>
<evidence type="ECO:0000256" key="8">
    <source>
        <dbReference type="ARBA" id="ARBA00023136"/>
    </source>
</evidence>
<feature type="transmembrane region" description="Helical" evidence="9">
    <location>
        <begin position="419"/>
        <end position="439"/>
    </location>
</feature>
<dbReference type="OrthoDB" id="9806926at2"/>
<evidence type="ECO:0000256" key="2">
    <source>
        <dbReference type="ARBA" id="ARBA00009261"/>
    </source>
</evidence>
<keyword evidence="11" id="KW-1185">Reference proteome</keyword>
<dbReference type="GO" id="GO:0005283">
    <property type="term" value="F:amino acid:sodium symporter activity"/>
    <property type="evidence" value="ECO:0007669"/>
    <property type="project" value="InterPro"/>
</dbReference>
<dbReference type="RefSeq" id="WP_124732230.1">
    <property type="nucleotide sequence ID" value="NZ_CBCSKC010000014.1"/>
</dbReference>
<dbReference type="Gene3D" id="1.20.1740.10">
    <property type="entry name" value="Amino acid/polyamine transporter I"/>
    <property type="match status" value="1"/>
</dbReference>
<organism evidence="10 11">
    <name type="scientific">Shewanella livingstonensis</name>
    <dbReference type="NCBI Taxonomy" id="150120"/>
    <lineage>
        <taxon>Bacteria</taxon>
        <taxon>Pseudomonadati</taxon>
        <taxon>Pseudomonadota</taxon>
        <taxon>Gammaproteobacteria</taxon>
        <taxon>Alteromonadales</taxon>
        <taxon>Shewanellaceae</taxon>
        <taxon>Shewanella</taxon>
    </lineage>
</organism>
<evidence type="ECO:0000313" key="10">
    <source>
        <dbReference type="EMBL" id="AZG74750.1"/>
    </source>
</evidence>
<dbReference type="KEGG" id="slj:EGC82_19530"/>
<feature type="transmembrane region" description="Helical" evidence="9">
    <location>
        <begin position="254"/>
        <end position="273"/>
    </location>
</feature>
<keyword evidence="9" id="KW-0997">Cell inner membrane</keyword>
<comment type="subcellular location">
    <subcellularLocation>
        <location evidence="9">Cell inner membrane</location>
        <topology evidence="9">Multi-pass membrane protein</topology>
    </subcellularLocation>
    <subcellularLocation>
        <location evidence="1">Cell membrane</location>
        <topology evidence="1">Multi-pass membrane protein</topology>
    </subcellularLocation>
</comment>
<keyword evidence="8 9" id="KW-0472">Membrane</keyword>
<reference evidence="11" key="1">
    <citation type="submission" date="2018-11" db="EMBL/GenBank/DDBJ databases">
        <title>Shewanella sp. M2.</title>
        <authorList>
            <person name="Hwang Y.J."/>
            <person name="Hwang C.Y."/>
        </authorList>
    </citation>
    <scope>NUCLEOTIDE SEQUENCE [LARGE SCALE GENOMIC DNA]</scope>
    <source>
        <strain evidence="11">LMG 19866</strain>
    </source>
</reference>
<feature type="transmembrane region" description="Helical" evidence="9">
    <location>
        <begin position="148"/>
        <end position="167"/>
    </location>
</feature>
<proteinExistence type="inferred from homology"/>
<evidence type="ECO:0000256" key="7">
    <source>
        <dbReference type="ARBA" id="ARBA00022989"/>
    </source>
</evidence>
<dbReference type="AlphaFoldDB" id="A0A3G8M118"/>
<comment type="similarity">
    <text evidence="2 9">Belongs to the alanine or glycine:cation symporter (AGCS) (TC 2.A.25) family.</text>
</comment>
<dbReference type="Pfam" id="PF01235">
    <property type="entry name" value="Na_Ala_symp"/>
    <property type="match status" value="1"/>
</dbReference>
<feature type="transmembrane region" description="Helical" evidence="9">
    <location>
        <begin position="393"/>
        <end position="413"/>
    </location>
</feature>
<dbReference type="EMBL" id="CP034015">
    <property type="protein sequence ID" value="AZG74750.1"/>
    <property type="molecule type" value="Genomic_DNA"/>
</dbReference>
<keyword evidence="7 9" id="KW-1133">Transmembrane helix</keyword>
<protein>
    <submittedName>
        <fullName evidence="10">Sodium:alanine symporter family protein</fullName>
    </submittedName>
</protein>
<feature type="transmembrane region" description="Helical" evidence="9">
    <location>
        <begin position="304"/>
        <end position="331"/>
    </location>
</feature>
<dbReference type="InterPro" id="IPR001463">
    <property type="entry name" value="Na/Ala_symport"/>
</dbReference>
<dbReference type="PRINTS" id="PR00175">
    <property type="entry name" value="NAALASMPORT"/>
</dbReference>
<sequence>MEAVTQFVSMINGIVWGVPMLIMILGVGLFLSIGLKFMPILKLNRGFKLLWAGRQVTDESEKGDVSPFNALMTSLSATIGTGNIAGVATAIFIGGPGALFWMWCTALVGMATKFSEAVLAVKFRETDANGNHVGGPMYYIKNGLGSKWAWLGTAFAIFGSIAGFGIGNTVQANSVADAMSSNFGVPNWVTGVVLMVLVGAVLMGGIKRIAEVAGKLVPLMTVFYITAGLAVLIVNAEQVPAAFMLIIESAFNPVAAQGGFAGAAVWAAIRFGVARGVFSNEAGLGSAPIAHAAAQTNNPVKQGLVAMLGTFIDTLIVCSITGLAIIVSGAWTSGENGAALTSLAFSDALPMGNYIVAIALAIFAFTTILGWSFYSEKCVQYLLGDKAVKPFRLLWTLVVPLGAVSSLEFIWLLADTLNAMMAIPNLIALVLLSPVVFGLTREYFIKQRALNAKSKAN</sequence>
<dbReference type="GO" id="GO:0005886">
    <property type="term" value="C:plasma membrane"/>
    <property type="evidence" value="ECO:0007669"/>
    <property type="project" value="UniProtKB-SubCell"/>
</dbReference>
<dbReference type="PANTHER" id="PTHR30330:SF3">
    <property type="entry name" value="TRANSCRIPTIONAL REGULATOR, LRP FAMILY"/>
    <property type="match status" value="1"/>
</dbReference>
<accession>A0A3G8M118</accession>
<evidence type="ECO:0000256" key="9">
    <source>
        <dbReference type="RuleBase" id="RU363064"/>
    </source>
</evidence>
<keyword evidence="5 9" id="KW-0812">Transmembrane</keyword>
<dbReference type="FunFam" id="1.20.1740.10:FF:000004">
    <property type="entry name" value="Sodium:alanine symporter family protein"/>
    <property type="match status" value="1"/>
</dbReference>